<organism evidence="9 10">
    <name type="scientific">Strongyloides venezuelensis</name>
    <name type="common">Threadworm</name>
    <dbReference type="NCBI Taxonomy" id="75913"/>
    <lineage>
        <taxon>Eukaryota</taxon>
        <taxon>Metazoa</taxon>
        <taxon>Ecdysozoa</taxon>
        <taxon>Nematoda</taxon>
        <taxon>Chromadorea</taxon>
        <taxon>Rhabditida</taxon>
        <taxon>Tylenchina</taxon>
        <taxon>Panagrolaimomorpha</taxon>
        <taxon>Strongyloidoidea</taxon>
        <taxon>Strongyloididae</taxon>
        <taxon>Strongyloides</taxon>
    </lineage>
</organism>
<dbReference type="PROSITE" id="PS51515">
    <property type="entry name" value="BIN3_SAM"/>
    <property type="match status" value="1"/>
</dbReference>
<reference evidence="10" key="2">
    <citation type="submission" date="2015-08" db="UniProtKB">
        <authorList>
            <consortium name="WormBaseParasite"/>
        </authorList>
    </citation>
    <scope>IDENTIFICATION</scope>
</reference>
<feature type="domain" description="Bin3-type SAM" evidence="8">
    <location>
        <begin position="82"/>
        <end position="316"/>
    </location>
</feature>
<evidence type="ECO:0000259" key="8">
    <source>
        <dbReference type="PROSITE" id="PS51515"/>
    </source>
</evidence>
<dbReference type="InterPro" id="IPR024160">
    <property type="entry name" value="BIN3_SAM-bd_dom"/>
</dbReference>
<dbReference type="GO" id="GO:0008171">
    <property type="term" value="F:O-methyltransferase activity"/>
    <property type="evidence" value="ECO:0007669"/>
    <property type="project" value="UniProtKB-UniRule"/>
</dbReference>
<dbReference type="PANTHER" id="PTHR12315">
    <property type="entry name" value="BICOID-INTERACTING PROTEIN RELATED"/>
    <property type="match status" value="1"/>
</dbReference>
<dbReference type="GO" id="GO:0017069">
    <property type="term" value="F:snRNA binding"/>
    <property type="evidence" value="ECO:0007669"/>
    <property type="project" value="TreeGrafter"/>
</dbReference>
<dbReference type="CDD" id="cd02440">
    <property type="entry name" value="AdoMet_MTases"/>
    <property type="match status" value="1"/>
</dbReference>
<evidence type="ECO:0000256" key="1">
    <source>
        <dbReference type="ARBA" id="ARBA00008361"/>
    </source>
</evidence>
<comment type="similarity">
    <text evidence="1 6">Belongs to the methyltransferase superfamily.</text>
</comment>
<evidence type="ECO:0000256" key="7">
    <source>
        <dbReference type="SAM" id="MobiDB-lite"/>
    </source>
</evidence>
<feature type="region of interest" description="Disordered" evidence="7">
    <location>
        <begin position="31"/>
        <end position="51"/>
    </location>
</feature>
<dbReference type="PANTHER" id="PTHR12315:SF0">
    <property type="entry name" value="7SK SNRNA METHYLPHOSPHATE CAPPING ENZYME"/>
    <property type="match status" value="1"/>
</dbReference>
<dbReference type="Pfam" id="PF05175">
    <property type="entry name" value="MTS"/>
    <property type="match status" value="1"/>
</dbReference>
<dbReference type="InterPro" id="IPR007848">
    <property type="entry name" value="Small_mtfrase_dom"/>
</dbReference>
<evidence type="ECO:0000256" key="4">
    <source>
        <dbReference type="ARBA" id="ARBA00022691"/>
    </source>
</evidence>
<keyword evidence="4 5" id="KW-0949">S-adenosyl-L-methionine</keyword>
<keyword evidence="2 6" id="KW-0489">Methyltransferase</keyword>
<evidence type="ECO:0000313" key="10">
    <source>
        <dbReference type="WBParaSite" id="SVE_1156800.1"/>
    </source>
</evidence>
<dbReference type="GO" id="GO:0032259">
    <property type="term" value="P:methylation"/>
    <property type="evidence" value="ECO:0007669"/>
    <property type="project" value="UniProtKB-KW"/>
</dbReference>
<dbReference type="InterPro" id="IPR029063">
    <property type="entry name" value="SAM-dependent_MTases_sf"/>
</dbReference>
<dbReference type="InterPro" id="IPR039772">
    <property type="entry name" value="Bin3-like"/>
</dbReference>
<dbReference type="SUPFAM" id="SSF53335">
    <property type="entry name" value="S-adenosyl-L-methionine-dependent methyltransferases"/>
    <property type="match status" value="1"/>
</dbReference>
<protein>
    <recommendedName>
        <fullName evidence="6">RNA methyltransferase</fullName>
        <ecNumber evidence="6">2.1.1.-</ecNumber>
    </recommendedName>
</protein>
<dbReference type="Gene3D" id="3.40.50.150">
    <property type="entry name" value="Vaccinia Virus protein VP39"/>
    <property type="match status" value="1"/>
</dbReference>
<evidence type="ECO:0000256" key="3">
    <source>
        <dbReference type="ARBA" id="ARBA00022679"/>
    </source>
</evidence>
<dbReference type="GO" id="GO:0040031">
    <property type="term" value="P:snRNA modification"/>
    <property type="evidence" value="ECO:0007669"/>
    <property type="project" value="TreeGrafter"/>
</dbReference>
<keyword evidence="9" id="KW-1185">Reference proteome</keyword>
<dbReference type="EC" id="2.1.1.-" evidence="6"/>
<keyword evidence="3 6" id="KW-0808">Transferase</keyword>
<dbReference type="WBParaSite" id="SVE_1156800.1">
    <property type="protein sequence ID" value="SVE_1156800.1"/>
    <property type="gene ID" value="SVE_1156800"/>
</dbReference>
<dbReference type="AlphaFoldDB" id="A0A0K0FQ82"/>
<feature type="compositionally biased region" description="Polar residues" evidence="7">
    <location>
        <begin position="40"/>
        <end position="49"/>
    </location>
</feature>
<dbReference type="STRING" id="75913.A0A0K0FQ82"/>
<reference evidence="9" key="1">
    <citation type="submission" date="2014-07" db="EMBL/GenBank/DDBJ databases">
        <authorList>
            <person name="Martin A.A"/>
            <person name="De Silva N."/>
        </authorList>
    </citation>
    <scope>NUCLEOTIDE SEQUENCE</scope>
</reference>
<dbReference type="InterPro" id="IPR010675">
    <property type="entry name" value="Bin3_C"/>
</dbReference>
<sequence>MADEGNVPPLGGRNGGNVLFSGVTEADNLPSPLGGVNGRNVPTSNVKNEANNESKKTKVIFRYGNYKCYYGKRRANTIKSIDPRLELFPENFFKSKKVLDIGCNIGAVTLQIAKKFDPQMILGIDIDSYLIGVARKNIKHYCDKDTKIKNGYPASFFQEDGELRDDLGCDDKIFKINHFPDNVWFQQENYVLESDLHLEAVLPQYDIILALSITKWIHLNFGDGGMKRFFKRIFAHLNPGGKLVLEAQEFKGYSKKAKLDIDLTRNYTRIKFKPEEFREYLLSDEVGFERHEELGIPQTKDQGFKRVVEVFTKGIKPKNKRKRKIGDEDGESSYLKEEVKEVNPKIIKFHDSDED</sequence>
<accession>A0A0K0FQ82</accession>
<name>A0A0K0FQ82_STRVS</name>
<dbReference type="Pfam" id="PF06859">
    <property type="entry name" value="Bin3"/>
    <property type="match status" value="1"/>
</dbReference>
<evidence type="ECO:0000256" key="2">
    <source>
        <dbReference type="ARBA" id="ARBA00022603"/>
    </source>
</evidence>
<evidence type="ECO:0000256" key="5">
    <source>
        <dbReference type="PROSITE-ProRule" id="PRU00848"/>
    </source>
</evidence>
<dbReference type="Proteomes" id="UP000035680">
    <property type="component" value="Unassembled WGS sequence"/>
</dbReference>
<dbReference type="GO" id="GO:0008173">
    <property type="term" value="F:RNA methyltransferase activity"/>
    <property type="evidence" value="ECO:0007669"/>
    <property type="project" value="UniProtKB-UniRule"/>
</dbReference>
<evidence type="ECO:0000256" key="6">
    <source>
        <dbReference type="RuleBase" id="RU367087"/>
    </source>
</evidence>
<evidence type="ECO:0000313" key="9">
    <source>
        <dbReference type="Proteomes" id="UP000035680"/>
    </source>
</evidence>
<proteinExistence type="inferred from homology"/>